<dbReference type="Proteomes" id="UP000492821">
    <property type="component" value="Unassembled WGS sequence"/>
</dbReference>
<feature type="compositionally biased region" description="Basic and acidic residues" evidence="1">
    <location>
        <begin position="179"/>
        <end position="189"/>
    </location>
</feature>
<proteinExistence type="predicted"/>
<evidence type="ECO:0000256" key="2">
    <source>
        <dbReference type="SAM" id="Phobius"/>
    </source>
</evidence>
<name>A0A7E4VMP4_PANRE</name>
<keyword evidence="2" id="KW-1133">Transmembrane helix</keyword>
<dbReference type="AlphaFoldDB" id="A0A7E4VMP4"/>
<evidence type="ECO:0000313" key="3">
    <source>
        <dbReference type="Proteomes" id="UP000492821"/>
    </source>
</evidence>
<accession>A0A7E4VMP4</accession>
<feature type="compositionally biased region" description="Polar residues" evidence="1">
    <location>
        <begin position="215"/>
        <end position="224"/>
    </location>
</feature>
<sequence length="316" mass="34215">MNSDASALLPSLFLRRQRPPTKSKPSTLFSAVKKRGRLELCFGSRPDVANEYCPQGFGDVVVNILERTETYKLNRHGKLVGMGGVYRIGGDVVFNPDGSINVLVVEVPNGMTVSLPNAHVPVTTTTASMPEKKATDSNATLKIIFCGVLLILILVIISAFLLYCCWYKKRNQQPAQVHQTHDKTREADKSPPQTAAKSIVHSLPKRLTSAPGTAPNRTSTSTTRASDEKPRVVVAPKPSSTTPVVSPFNPVSLTSTQMSTPGVTTMPNSNASKKPRRRALPASGHVERSVECSSIFQDYCNNSASNSHAELSHHGK</sequence>
<keyword evidence="2" id="KW-0812">Transmembrane</keyword>
<feature type="transmembrane region" description="Helical" evidence="2">
    <location>
        <begin position="139"/>
        <end position="163"/>
    </location>
</feature>
<feature type="compositionally biased region" description="Low complexity" evidence="1">
    <location>
        <begin position="232"/>
        <end position="252"/>
    </location>
</feature>
<evidence type="ECO:0000313" key="4">
    <source>
        <dbReference type="WBParaSite" id="Pan_g22979.t1"/>
    </source>
</evidence>
<feature type="region of interest" description="Disordered" evidence="1">
    <location>
        <begin position="177"/>
        <end position="286"/>
    </location>
</feature>
<organism evidence="3 4">
    <name type="scientific">Panagrellus redivivus</name>
    <name type="common">Microworm</name>
    <dbReference type="NCBI Taxonomy" id="6233"/>
    <lineage>
        <taxon>Eukaryota</taxon>
        <taxon>Metazoa</taxon>
        <taxon>Ecdysozoa</taxon>
        <taxon>Nematoda</taxon>
        <taxon>Chromadorea</taxon>
        <taxon>Rhabditida</taxon>
        <taxon>Tylenchina</taxon>
        <taxon>Panagrolaimomorpha</taxon>
        <taxon>Panagrolaimoidea</taxon>
        <taxon>Panagrolaimidae</taxon>
        <taxon>Panagrellus</taxon>
    </lineage>
</organism>
<feature type="compositionally biased region" description="Polar residues" evidence="1">
    <location>
        <begin position="253"/>
        <end position="272"/>
    </location>
</feature>
<protein>
    <submittedName>
        <fullName evidence="4">LAM_G_DOMAIN domain-containing protein</fullName>
    </submittedName>
</protein>
<dbReference type="WBParaSite" id="Pan_g22979.t1">
    <property type="protein sequence ID" value="Pan_g22979.t1"/>
    <property type="gene ID" value="Pan_g22979"/>
</dbReference>
<reference evidence="3" key="1">
    <citation type="journal article" date="2013" name="Genetics">
        <title>The draft genome and transcriptome of Panagrellus redivivus are shaped by the harsh demands of a free-living lifestyle.</title>
        <authorList>
            <person name="Srinivasan J."/>
            <person name="Dillman A.R."/>
            <person name="Macchietto M.G."/>
            <person name="Heikkinen L."/>
            <person name="Lakso M."/>
            <person name="Fracchia K.M."/>
            <person name="Antoshechkin I."/>
            <person name="Mortazavi A."/>
            <person name="Wong G."/>
            <person name="Sternberg P.W."/>
        </authorList>
    </citation>
    <scope>NUCLEOTIDE SEQUENCE [LARGE SCALE GENOMIC DNA]</scope>
    <source>
        <strain evidence="3">MT8872</strain>
    </source>
</reference>
<keyword evidence="2" id="KW-0472">Membrane</keyword>
<reference evidence="4" key="2">
    <citation type="submission" date="2020-10" db="UniProtKB">
        <authorList>
            <consortium name="WormBaseParasite"/>
        </authorList>
    </citation>
    <scope>IDENTIFICATION</scope>
</reference>
<keyword evidence="3" id="KW-1185">Reference proteome</keyword>
<evidence type="ECO:0000256" key="1">
    <source>
        <dbReference type="SAM" id="MobiDB-lite"/>
    </source>
</evidence>